<evidence type="ECO:0000313" key="2">
    <source>
        <dbReference type="Proteomes" id="UP001229421"/>
    </source>
</evidence>
<name>A0AAD8K8J8_TARER</name>
<reference evidence="1" key="1">
    <citation type="journal article" date="2023" name="bioRxiv">
        <title>Improved chromosome-level genome assembly for marigold (Tagetes erecta).</title>
        <authorList>
            <person name="Jiang F."/>
            <person name="Yuan L."/>
            <person name="Wang S."/>
            <person name="Wang H."/>
            <person name="Xu D."/>
            <person name="Wang A."/>
            <person name="Fan W."/>
        </authorList>
    </citation>
    <scope>NUCLEOTIDE SEQUENCE</scope>
    <source>
        <strain evidence="1">WSJ</strain>
        <tissue evidence="1">Leaf</tissue>
    </source>
</reference>
<sequence length="95" mass="10787">MSPTLLEDGDGFGCYRQSPPSSTVYWRITCSFFSLYLWWPGAHHTTLSFISSSDSHTYTHSNLTKISQSSSSIHTHLMDRFSMLCSIIELRKGYG</sequence>
<gene>
    <name evidence="1" type="ORF">QVD17_27483</name>
</gene>
<keyword evidence="2" id="KW-1185">Reference proteome</keyword>
<dbReference type="AlphaFoldDB" id="A0AAD8K8J8"/>
<accession>A0AAD8K8J8</accession>
<evidence type="ECO:0000313" key="1">
    <source>
        <dbReference type="EMBL" id="KAK1418340.1"/>
    </source>
</evidence>
<proteinExistence type="predicted"/>
<comment type="caution">
    <text evidence="1">The sequence shown here is derived from an EMBL/GenBank/DDBJ whole genome shotgun (WGS) entry which is preliminary data.</text>
</comment>
<protein>
    <submittedName>
        <fullName evidence="1">Uncharacterized protein</fullName>
    </submittedName>
</protein>
<dbReference type="Proteomes" id="UP001229421">
    <property type="component" value="Unassembled WGS sequence"/>
</dbReference>
<organism evidence="1 2">
    <name type="scientific">Tagetes erecta</name>
    <name type="common">African marigold</name>
    <dbReference type="NCBI Taxonomy" id="13708"/>
    <lineage>
        <taxon>Eukaryota</taxon>
        <taxon>Viridiplantae</taxon>
        <taxon>Streptophyta</taxon>
        <taxon>Embryophyta</taxon>
        <taxon>Tracheophyta</taxon>
        <taxon>Spermatophyta</taxon>
        <taxon>Magnoliopsida</taxon>
        <taxon>eudicotyledons</taxon>
        <taxon>Gunneridae</taxon>
        <taxon>Pentapetalae</taxon>
        <taxon>asterids</taxon>
        <taxon>campanulids</taxon>
        <taxon>Asterales</taxon>
        <taxon>Asteraceae</taxon>
        <taxon>Asteroideae</taxon>
        <taxon>Heliantheae alliance</taxon>
        <taxon>Tageteae</taxon>
        <taxon>Tagetes</taxon>
    </lineage>
</organism>
<dbReference type="EMBL" id="JAUHHV010000007">
    <property type="protein sequence ID" value="KAK1418340.1"/>
    <property type="molecule type" value="Genomic_DNA"/>
</dbReference>